<name>Q7V775_PROMM</name>
<evidence type="ECO:0000313" key="2">
    <source>
        <dbReference type="Proteomes" id="UP000001423"/>
    </source>
</evidence>
<gene>
    <name evidence="1" type="ordered locus">PMT_0882</name>
</gene>
<evidence type="ECO:0000313" key="1">
    <source>
        <dbReference type="EMBL" id="CAE21057.1"/>
    </source>
</evidence>
<proteinExistence type="predicted"/>
<dbReference type="KEGG" id="pmt:PMT_0882"/>
<reference evidence="1 2" key="1">
    <citation type="journal article" date="2003" name="Nature">
        <title>Genome divergence in two Prochlorococcus ecotypes reflects oceanic niche differentiation.</title>
        <authorList>
            <person name="Rocap G."/>
            <person name="Larimer F.W."/>
            <person name="Lamerdin J.E."/>
            <person name="Malfatti S."/>
            <person name="Chain P."/>
            <person name="Ahlgren N.A."/>
            <person name="Arellano A."/>
            <person name="Coleman M."/>
            <person name="Hauser L."/>
            <person name="Hess W.R."/>
            <person name="Johnson Z.I."/>
            <person name="Land M.L."/>
            <person name="Lindell D."/>
            <person name="Post A.F."/>
            <person name="Regala W."/>
            <person name="Shah M."/>
            <person name="Shaw S.L."/>
            <person name="Steglich C."/>
            <person name="Sullivan M.B."/>
            <person name="Ting C.S."/>
            <person name="Tolonen A."/>
            <person name="Webb E.A."/>
            <person name="Zinser E.R."/>
            <person name="Chisholm S.W."/>
        </authorList>
    </citation>
    <scope>NUCLEOTIDE SEQUENCE [LARGE SCALE GENOMIC DNA]</scope>
    <source>
        <strain evidence="2">MIT 9313</strain>
    </source>
</reference>
<sequence>MKSAVVADLRFARRSVRIDACSCGALKLHYSSSMPKRSLASQISFSCNSLVMFGIKAKTRCCVVDTFNLHAVASTNVGKT</sequence>
<dbReference type="Proteomes" id="UP000001423">
    <property type="component" value="Chromosome"/>
</dbReference>
<dbReference type="AlphaFoldDB" id="Q7V775"/>
<keyword evidence="2" id="KW-1185">Reference proteome</keyword>
<dbReference type="EMBL" id="BX548175">
    <property type="protein sequence ID" value="CAE21057.1"/>
    <property type="molecule type" value="Genomic_DNA"/>
</dbReference>
<protein>
    <submittedName>
        <fullName evidence="1">Uncharacterized protein</fullName>
    </submittedName>
</protein>
<dbReference type="HOGENOM" id="CLU_2586900_0_0_3"/>
<accession>Q7V775</accession>
<organism evidence="1 2">
    <name type="scientific">Prochlorococcus marinus (strain MIT 9313)</name>
    <dbReference type="NCBI Taxonomy" id="74547"/>
    <lineage>
        <taxon>Bacteria</taxon>
        <taxon>Bacillati</taxon>
        <taxon>Cyanobacteriota</taxon>
        <taxon>Cyanophyceae</taxon>
        <taxon>Synechococcales</taxon>
        <taxon>Prochlorococcaceae</taxon>
        <taxon>Prochlorococcus</taxon>
    </lineage>
</organism>